<gene>
    <name evidence="1" type="ORF">H8Z76_04850</name>
</gene>
<proteinExistence type="predicted"/>
<dbReference type="Proteomes" id="UP000621540">
    <property type="component" value="Unassembled WGS sequence"/>
</dbReference>
<name>A0ABR7I8V5_9FIRM</name>
<accession>A0ABR7I8V5</accession>
<comment type="caution">
    <text evidence="1">The sequence shown here is derived from an EMBL/GenBank/DDBJ whole genome shotgun (WGS) entry which is preliminary data.</text>
</comment>
<sequence>MIERKDLFTIPFYKKTHFSGSYQGMHYRIERIEQDEKNILRATVFPGPYCFDVVSDEKKTAKDFDFSEDGIANACKWLNEQYAAAPDEWAKGRL</sequence>
<evidence type="ECO:0000313" key="2">
    <source>
        <dbReference type="Proteomes" id="UP000621540"/>
    </source>
</evidence>
<evidence type="ECO:0000313" key="1">
    <source>
        <dbReference type="EMBL" id="MBC5753365.1"/>
    </source>
</evidence>
<protein>
    <recommendedName>
        <fullName evidence="3">GNAT family acetyltransferase</fullName>
    </recommendedName>
</protein>
<keyword evidence="2" id="KW-1185">Reference proteome</keyword>
<organism evidence="1 2">
    <name type="scientific">Roseburia yibonii</name>
    <dbReference type="NCBI Taxonomy" id="2763063"/>
    <lineage>
        <taxon>Bacteria</taxon>
        <taxon>Bacillati</taxon>
        <taxon>Bacillota</taxon>
        <taxon>Clostridia</taxon>
        <taxon>Lachnospirales</taxon>
        <taxon>Lachnospiraceae</taxon>
        <taxon>Roseburia</taxon>
    </lineage>
</organism>
<dbReference type="EMBL" id="JACOQH010000002">
    <property type="protein sequence ID" value="MBC5753365.1"/>
    <property type="molecule type" value="Genomic_DNA"/>
</dbReference>
<dbReference type="RefSeq" id="WP_022515039.1">
    <property type="nucleotide sequence ID" value="NZ_JACOQH010000002.1"/>
</dbReference>
<reference evidence="1 2" key="1">
    <citation type="submission" date="2020-08" db="EMBL/GenBank/DDBJ databases">
        <title>Genome public.</title>
        <authorList>
            <person name="Liu C."/>
            <person name="Sun Q."/>
        </authorList>
    </citation>
    <scope>NUCLEOTIDE SEQUENCE [LARGE SCALE GENOMIC DNA]</scope>
    <source>
        <strain evidence="1 2">BX0805</strain>
    </source>
</reference>
<evidence type="ECO:0008006" key="3">
    <source>
        <dbReference type="Google" id="ProtNLM"/>
    </source>
</evidence>